<sequence length="137" mass="14569">MDEGAVTRLGVCGAWAFSLERSSAEGMETQTLERVSLGTECVVALDSGTPPLWFAHAVDRRSPRSSSRSRAGAPWSGPRRARLWGRVAAGLVAAGVPNLTAAESVETVLLTLAGRHCEVDLPRVSLDRDPHPALLLV</sequence>
<comment type="caution">
    <text evidence="2">The sequence shown here is derived from an EMBL/GenBank/DDBJ whole genome shotgun (WGS) entry which is preliminary data.</text>
</comment>
<name>A0A100Y0W3_9ACTN</name>
<protein>
    <submittedName>
        <fullName evidence="2">Uncharacterized protein</fullName>
    </submittedName>
</protein>
<organism evidence="2 3">
    <name type="scientific">Streptomyces kanasensis</name>
    <dbReference type="NCBI Taxonomy" id="936756"/>
    <lineage>
        <taxon>Bacteria</taxon>
        <taxon>Bacillati</taxon>
        <taxon>Actinomycetota</taxon>
        <taxon>Actinomycetes</taxon>
        <taxon>Kitasatosporales</taxon>
        <taxon>Streptomycetaceae</taxon>
        <taxon>Streptomyces</taxon>
    </lineage>
</organism>
<gene>
    <name evidence="2" type="ORF">ATE80_28100</name>
</gene>
<proteinExistence type="predicted"/>
<accession>A0A100Y0W3</accession>
<evidence type="ECO:0000256" key="1">
    <source>
        <dbReference type="SAM" id="MobiDB-lite"/>
    </source>
</evidence>
<evidence type="ECO:0000313" key="3">
    <source>
        <dbReference type="Proteomes" id="UP000054011"/>
    </source>
</evidence>
<dbReference type="AlphaFoldDB" id="A0A100Y0W3"/>
<dbReference type="EMBL" id="LNSV01000123">
    <property type="protein sequence ID" value="KUH35636.1"/>
    <property type="molecule type" value="Genomic_DNA"/>
</dbReference>
<dbReference type="Proteomes" id="UP000054011">
    <property type="component" value="Unassembled WGS sequence"/>
</dbReference>
<keyword evidence="3" id="KW-1185">Reference proteome</keyword>
<reference evidence="2 3" key="1">
    <citation type="submission" date="2015-11" db="EMBL/GenBank/DDBJ databases">
        <title>Genome-wide analysis reveals the secondary metabolome in Streptomyces kanasensis ZX01.</title>
        <authorList>
            <person name="Zhang G."/>
            <person name="Han L."/>
            <person name="Feng J."/>
            <person name="Zhang X."/>
        </authorList>
    </citation>
    <scope>NUCLEOTIDE SEQUENCE [LARGE SCALE GENOMIC DNA]</scope>
    <source>
        <strain evidence="2 3">ZX01</strain>
    </source>
</reference>
<feature type="region of interest" description="Disordered" evidence="1">
    <location>
        <begin position="59"/>
        <end position="78"/>
    </location>
</feature>
<evidence type="ECO:0000313" key="2">
    <source>
        <dbReference type="EMBL" id="KUH35636.1"/>
    </source>
</evidence>